<keyword evidence="12" id="KW-1185">Reference proteome</keyword>
<dbReference type="Gene3D" id="1.10.540.10">
    <property type="entry name" value="Acyl-CoA dehydrogenase/oxidase, N-terminal domain"/>
    <property type="match status" value="1"/>
</dbReference>
<evidence type="ECO:0000313" key="11">
    <source>
        <dbReference type="EMBL" id="KGN30897.1"/>
    </source>
</evidence>
<dbReference type="InterPro" id="IPR013786">
    <property type="entry name" value="AcylCoA_DH/ox_N"/>
</dbReference>
<dbReference type="OrthoDB" id="142556at2"/>
<evidence type="ECO:0000256" key="5">
    <source>
        <dbReference type="ARBA" id="ARBA00023002"/>
    </source>
</evidence>
<dbReference type="SUPFAM" id="SSF56645">
    <property type="entry name" value="Acyl-CoA dehydrogenase NM domain-like"/>
    <property type="match status" value="1"/>
</dbReference>
<dbReference type="PANTHER" id="PTHR43884:SF20">
    <property type="entry name" value="ACYL-COA DEHYDROGENASE FADE28"/>
    <property type="match status" value="1"/>
</dbReference>
<evidence type="ECO:0000256" key="4">
    <source>
        <dbReference type="ARBA" id="ARBA00022827"/>
    </source>
</evidence>
<keyword evidence="5 6" id="KW-0560">Oxidoreductase</keyword>
<feature type="domain" description="Acyl-CoA dehydrogenase/oxidase N-terminal" evidence="10">
    <location>
        <begin position="85"/>
        <end position="194"/>
    </location>
</feature>
<dbReference type="InterPro" id="IPR036250">
    <property type="entry name" value="AcylCo_DH-like_C"/>
</dbReference>
<dbReference type="eggNOG" id="COG1960">
    <property type="taxonomic scope" value="Bacteria"/>
</dbReference>
<gene>
    <name evidence="11" type="ORF">N802_05735</name>
</gene>
<dbReference type="RefSeq" id="WP_035918052.1">
    <property type="nucleotide sequence ID" value="NZ_AVPJ01000015.1"/>
</dbReference>
<evidence type="ECO:0000259" key="8">
    <source>
        <dbReference type="Pfam" id="PF00441"/>
    </source>
</evidence>
<accession>A0A0A0J452</accession>
<dbReference type="InterPro" id="IPR006091">
    <property type="entry name" value="Acyl-CoA_Oxase/DH_mid-dom"/>
</dbReference>
<keyword evidence="3 6" id="KW-0285">Flavoprotein</keyword>
<evidence type="ECO:0000259" key="10">
    <source>
        <dbReference type="Pfam" id="PF02771"/>
    </source>
</evidence>
<keyword evidence="4 6" id="KW-0274">FAD</keyword>
<dbReference type="Proteomes" id="UP000030002">
    <property type="component" value="Unassembled WGS sequence"/>
</dbReference>
<dbReference type="Gene3D" id="1.20.140.10">
    <property type="entry name" value="Butyryl-CoA Dehydrogenase, subunit A, domain 3"/>
    <property type="match status" value="1"/>
</dbReference>
<evidence type="ECO:0000256" key="1">
    <source>
        <dbReference type="ARBA" id="ARBA00001974"/>
    </source>
</evidence>
<feature type="domain" description="Acyl-CoA oxidase/dehydrogenase middle" evidence="9">
    <location>
        <begin position="204"/>
        <end position="293"/>
    </location>
</feature>
<evidence type="ECO:0000313" key="12">
    <source>
        <dbReference type="Proteomes" id="UP000030002"/>
    </source>
</evidence>
<sequence>MATTPTLADRGQRLGLRLISKAGGLPVMADPKVRGRVEKILSRGAHSGFKAQVAVGRAFKQSKGNGSAARPGPAKRRGIFDLTPTEDQQMLQSAARELADDVIRPAGAKADADRAVPADVSDAMQEMGLGLVGVPEELGGIAEERSAVAGVLVLEQLARGDMGITVSQMGTAAVATALALYGDAGQQATYLPHFTGDEPVAAAALALQEPQPLFDPFALTTTAVAQGDSLVLNGTKAIVANADRAEIFIVSAMHEGVARLVVVEASTEGVTLEDDPAMGVRAAHTGRVILTDVAVPRANLLGTADDHRDAVRRGRLAWAAAAVGTGQAVLDQVITYAQERKAFGEPIGQRQAVAFMISDIAIELDGLRLAVLKAAARLDSEADPQLIAQSVGEVRALTSTYAAQIGSAAVQLLGGHGFVKEFDNERWYRDLRGAGVLEGTLLV</sequence>
<dbReference type="PANTHER" id="PTHR43884">
    <property type="entry name" value="ACYL-COA DEHYDROGENASE"/>
    <property type="match status" value="1"/>
</dbReference>
<name>A0A0A0J452_9MICO</name>
<protein>
    <submittedName>
        <fullName evidence="11">Butyryl-CoA dehydrogenase</fullName>
    </submittedName>
</protein>
<dbReference type="InterPro" id="IPR046373">
    <property type="entry name" value="Acyl-CoA_Oxase/DH_mid-dom_sf"/>
</dbReference>
<comment type="similarity">
    <text evidence="2 6">Belongs to the acyl-CoA dehydrogenase family.</text>
</comment>
<dbReference type="Pfam" id="PF02770">
    <property type="entry name" value="Acyl-CoA_dh_M"/>
    <property type="match status" value="1"/>
</dbReference>
<dbReference type="EMBL" id="AVPJ01000015">
    <property type="protein sequence ID" value="KGN30897.1"/>
    <property type="molecule type" value="Genomic_DNA"/>
</dbReference>
<comment type="cofactor">
    <cofactor evidence="1 6">
        <name>FAD</name>
        <dbReference type="ChEBI" id="CHEBI:57692"/>
    </cofactor>
</comment>
<dbReference type="InterPro" id="IPR009100">
    <property type="entry name" value="AcylCoA_DH/oxidase_NM_dom_sf"/>
</dbReference>
<proteinExistence type="inferred from homology"/>
<dbReference type="Gene3D" id="2.40.110.10">
    <property type="entry name" value="Butyryl-CoA Dehydrogenase, subunit A, domain 2"/>
    <property type="match status" value="1"/>
</dbReference>
<dbReference type="PROSITE" id="PS00073">
    <property type="entry name" value="ACYL_COA_DH_2"/>
    <property type="match status" value="1"/>
</dbReference>
<evidence type="ECO:0000256" key="7">
    <source>
        <dbReference type="SAM" id="MobiDB-lite"/>
    </source>
</evidence>
<feature type="domain" description="Acyl-CoA dehydrogenase/oxidase C-terminal" evidence="8">
    <location>
        <begin position="312"/>
        <end position="440"/>
    </location>
</feature>
<dbReference type="InterPro" id="IPR006089">
    <property type="entry name" value="Acyl-CoA_DH_CS"/>
</dbReference>
<dbReference type="GO" id="GO:0050660">
    <property type="term" value="F:flavin adenine dinucleotide binding"/>
    <property type="evidence" value="ECO:0007669"/>
    <property type="project" value="InterPro"/>
</dbReference>
<dbReference type="InterPro" id="IPR009075">
    <property type="entry name" value="AcylCo_DH/oxidase_C"/>
</dbReference>
<reference evidence="11 12" key="1">
    <citation type="submission" date="2013-08" db="EMBL/GenBank/DDBJ databases">
        <title>The genome sequence of Knoellia sinensis.</title>
        <authorList>
            <person name="Zhu W."/>
            <person name="Wang G."/>
        </authorList>
    </citation>
    <scope>NUCLEOTIDE SEQUENCE [LARGE SCALE GENOMIC DNA]</scope>
    <source>
        <strain evidence="11 12">KCTC 19936</strain>
    </source>
</reference>
<evidence type="ECO:0000256" key="6">
    <source>
        <dbReference type="RuleBase" id="RU362125"/>
    </source>
</evidence>
<evidence type="ECO:0000256" key="3">
    <source>
        <dbReference type="ARBA" id="ARBA00022630"/>
    </source>
</evidence>
<evidence type="ECO:0000256" key="2">
    <source>
        <dbReference type="ARBA" id="ARBA00009347"/>
    </source>
</evidence>
<feature type="region of interest" description="Disordered" evidence="7">
    <location>
        <begin position="60"/>
        <end position="82"/>
    </location>
</feature>
<dbReference type="STRING" id="1385520.N802_05735"/>
<evidence type="ECO:0000259" key="9">
    <source>
        <dbReference type="Pfam" id="PF02770"/>
    </source>
</evidence>
<dbReference type="GO" id="GO:0003995">
    <property type="term" value="F:acyl-CoA dehydrogenase activity"/>
    <property type="evidence" value="ECO:0007669"/>
    <property type="project" value="InterPro"/>
</dbReference>
<dbReference type="Pfam" id="PF02771">
    <property type="entry name" value="Acyl-CoA_dh_N"/>
    <property type="match status" value="1"/>
</dbReference>
<dbReference type="SUPFAM" id="SSF47203">
    <property type="entry name" value="Acyl-CoA dehydrogenase C-terminal domain-like"/>
    <property type="match status" value="1"/>
</dbReference>
<dbReference type="InterPro" id="IPR037069">
    <property type="entry name" value="AcylCoA_DH/ox_N_sf"/>
</dbReference>
<dbReference type="AlphaFoldDB" id="A0A0A0J452"/>
<dbReference type="Pfam" id="PF00441">
    <property type="entry name" value="Acyl-CoA_dh_1"/>
    <property type="match status" value="1"/>
</dbReference>
<organism evidence="11 12">
    <name type="scientific">Knoellia sinensis KCTC 19936</name>
    <dbReference type="NCBI Taxonomy" id="1385520"/>
    <lineage>
        <taxon>Bacteria</taxon>
        <taxon>Bacillati</taxon>
        <taxon>Actinomycetota</taxon>
        <taxon>Actinomycetes</taxon>
        <taxon>Micrococcales</taxon>
        <taxon>Intrasporangiaceae</taxon>
        <taxon>Knoellia</taxon>
    </lineage>
</organism>
<comment type="caution">
    <text evidence="11">The sequence shown here is derived from an EMBL/GenBank/DDBJ whole genome shotgun (WGS) entry which is preliminary data.</text>
</comment>